<keyword evidence="4" id="KW-0862">Zinc</keyword>
<dbReference type="Gene3D" id="3.40.140.10">
    <property type="entry name" value="Cytidine Deaminase, domain 2"/>
    <property type="match status" value="1"/>
</dbReference>
<dbReference type="InterPro" id="IPR025657">
    <property type="entry name" value="RadC_JAB"/>
</dbReference>
<dbReference type="Pfam" id="PF04002">
    <property type="entry name" value="RadC"/>
    <property type="match status" value="1"/>
</dbReference>
<reference evidence="7" key="2">
    <citation type="journal article" date="2014" name="ISME J.">
        <title>Microbial stratification in low pH oxic and suboxic macroscopic growths along an acid mine drainage.</title>
        <authorList>
            <person name="Mendez-Garcia C."/>
            <person name="Mesa V."/>
            <person name="Sprenger R.R."/>
            <person name="Richter M."/>
            <person name="Diez M.S."/>
            <person name="Solano J."/>
            <person name="Bargiela R."/>
            <person name="Golyshina O.V."/>
            <person name="Manteca A."/>
            <person name="Ramos J.L."/>
            <person name="Gallego J.R."/>
            <person name="Llorente I."/>
            <person name="Martins Dos Santos V.A."/>
            <person name="Jensen O.N."/>
            <person name="Pelaez A.I."/>
            <person name="Sanchez J."/>
            <person name="Ferrer M."/>
        </authorList>
    </citation>
    <scope>NUCLEOTIDE SEQUENCE</scope>
</reference>
<sequence length="184" mass="19969">MNKQTNRTTTADAATGQSKIEGLTSRQVWDEQAGSYGIAPSAEAAILEQAEAILRKRFERLGTMSQPSDASAWLRVRLACRDSEAFCCLFLDNRHRVLGFEELFHGTIDGASVPPREVVRACLQHNAAAVIFAHNHPSGVSDPSAADVALTNTLKQALDLIGTRVLDHLVIGEKVTSLCQRGLM</sequence>
<evidence type="ECO:0000259" key="6">
    <source>
        <dbReference type="PROSITE" id="PS50249"/>
    </source>
</evidence>
<evidence type="ECO:0000256" key="2">
    <source>
        <dbReference type="ARBA" id="ARBA00022723"/>
    </source>
</evidence>
<dbReference type="PANTHER" id="PTHR30471:SF3">
    <property type="entry name" value="UPF0758 PROTEIN YEES-RELATED"/>
    <property type="match status" value="1"/>
</dbReference>
<dbReference type="AlphaFoldDB" id="T1BXV5"/>
<dbReference type="PANTHER" id="PTHR30471">
    <property type="entry name" value="DNA REPAIR PROTEIN RADC"/>
    <property type="match status" value="1"/>
</dbReference>
<accession>T1BXV5</accession>
<keyword evidence="3" id="KW-0378">Hydrolase</keyword>
<dbReference type="PROSITE" id="PS01302">
    <property type="entry name" value="UPF0758"/>
    <property type="match status" value="1"/>
</dbReference>
<dbReference type="CDD" id="cd08071">
    <property type="entry name" value="MPN_DUF2466"/>
    <property type="match status" value="1"/>
</dbReference>
<dbReference type="InterPro" id="IPR037518">
    <property type="entry name" value="MPN"/>
</dbReference>
<comment type="caution">
    <text evidence="7">The sequence shown here is derived from an EMBL/GenBank/DDBJ whole genome shotgun (WGS) entry which is preliminary data.</text>
</comment>
<evidence type="ECO:0000256" key="5">
    <source>
        <dbReference type="ARBA" id="ARBA00023049"/>
    </source>
</evidence>
<dbReference type="PROSITE" id="PS50249">
    <property type="entry name" value="MPN"/>
    <property type="match status" value="1"/>
</dbReference>
<proteinExistence type="predicted"/>
<dbReference type="SUPFAM" id="SSF102712">
    <property type="entry name" value="JAB1/MPN domain"/>
    <property type="match status" value="1"/>
</dbReference>
<gene>
    <name evidence="7" type="ORF">B1A_02693</name>
</gene>
<dbReference type="InterPro" id="IPR001405">
    <property type="entry name" value="UPF0758"/>
</dbReference>
<dbReference type="EMBL" id="AUZX01001997">
    <property type="protein sequence ID" value="EQD77826.1"/>
    <property type="molecule type" value="Genomic_DNA"/>
</dbReference>
<keyword evidence="1" id="KW-0645">Protease</keyword>
<keyword evidence="5" id="KW-0482">Metalloprotease</keyword>
<dbReference type="GO" id="GO:0006508">
    <property type="term" value="P:proteolysis"/>
    <property type="evidence" value="ECO:0007669"/>
    <property type="project" value="UniProtKB-KW"/>
</dbReference>
<feature type="domain" description="MPN" evidence="6">
    <location>
        <begin position="63"/>
        <end position="184"/>
    </location>
</feature>
<organism evidence="7">
    <name type="scientific">mine drainage metagenome</name>
    <dbReference type="NCBI Taxonomy" id="410659"/>
    <lineage>
        <taxon>unclassified sequences</taxon>
        <taxon>metagenomes</taxon>
        <taxon>ecological metagenomes</taxon>
    </lineage>
</organism>
<dbReference type="GO" id="GO:0008237">
    <property type="term" value="F:metallopeptidase activity"/>
    <property type="evidence" value="ECO:0007669"/>
    <property type="project" value="UniProtKB-KW"/>
</dbReference>
<dbReference type="InterPro" id="IPR020891">
    <property type="entry name" value="UPF0758_CS"/>
</dbReference>
<evidence type="ECO:0000256" key="1">
    <source>
        <dbReference type="ARBA" id="ARBA00022670"/>
    </source>
</evidence>
<protein>
    <submittedName>
        <fullName evidence="7">DNA repair protein RadC</fullName>
    </submittedName>
</protein>
<evidence type="ECO:0000313" key="7">
    <source>
        <dbReference type="EMBL" id="EQD77826.1"/>
    </source>
</evidence>
<evidence type="ECO:0000256" key="4">
    <source>
        <dbReference type="ARBA" id="ARBA00022833"/>
    </source>
</evidence>
<name>T1BXV5_9ZZZZ</name>
<reference evidence="7" key="1">
    <citation type="submission" date="2013-08" db="EMBL/GenBank/DDBJ databases">
        <authorList>
            <person name="Mendez C."/>
            <person name="Richter M."/>
            <person name="Ferrer M."/>
            <person name="Sanchez J."/>
        </authorList>
    </citation>
    <scope>NUCLEOTIDE SEQUENCE</scope>
</reference>
<keyword evidence="2" id="KW-0479">Metal-binding</keyword>
<evidence type="ECO:0000256" key="3">
    <source>
        <dbReference type="ARBA" id="ARBA00022801"/>
    </source>
</evidence>
<dbReference type="GO" id="GO:0046872">
    <property type="term" value="F:metal ion binding"/>
    <property type="evidence" value="ECO:0007669"/>
    <property type="project" value="UniProtKB-KW"/>
</dbReference>